<dbReference type="AlphaFoldDB" id="A0A239GAD6"/>
<keyword evidence="3" id="KW-1185">Reference proteome</keyword>
<evidence type="ECO:0000313" key="3">
    <source>
        <dbReference type="Proteomes" id="UP000198280"/>
    </source>
</evidence>
<name>A0A239GAD6_9ACTN</name>
<dbReference type="EMBL" id="FZOF01000007">
    <property type="protein sequence ID" value="SNS65778.1"/>
    <property type="molecule type" value="Genomic_DNA"/>
</dbReference>
<dbReference type="Proteomes" id="UP000198280">
    <property type="component" value="Unassembled WGS sequence"/>
</dbReference>
<organism evidence="2 3">
    <name type="scientific">Actinacidiphila glaucinigra</name>
    <dbReference type="NCBI Taxonomy" id="235986"/>
    <lineage>
        <taxon>Bacteria</taxon>
        <taxon>Bacillati</taxon>
        <taxon>Actinomycetota</taxon>
        <taxon>Actinomycetes</taxon>
        <taxon>Kitasatosporales</taxon>
        <taxon>Streptomycetaceae</taxon>
        <taxon>Actinacidiphila</taxon>
    </lineage>
</organism>
<accession>A0A239GAD6</accession>
<evidence type="ECO:0000256" key="1">
    <source>
        <dbReference type="SAM" id="MobiDB-lite"/>
    </source>
</evidence>
<feature type="compositionally biased region" description="Polar residues" evidence="1">
    <location>
        <begin position="1"/>
        <end position="11"/>
    </location>
</feature>
<proteinExistence type="predicted"/>
<feature type="compositionally biased region" description="Polar residues" evidence="1">
    <location>
        <begin position="20"/>
        <end position="29"/>
    </location>
</feature>
<protein>
    <submittedName>
        <fullName evidence="2">Uncharacterized protein</fullName>
    </submittedName>
</protein>
<gene>
    <name evidence="2" type="ORF">SAMN05216252_107292</name>
</gene>
<reference evidence="2 3" key="1">
    <citation type="submission" date="2017-06" db="EMBL/GenBank/DDBJ databases">
        <authorList>
            <person name="Kim H.J."/>
            <person name="Triplett B.A."/>
        </authorList>
    </citation>
    <scope>NUCLEOTIDE SEQUENCE [LARGE SCALE GENOMIC DNA]</scope>
    <source>
        <strain evidence="2 3">CGMCC 4.1858</strain>
    </source>
</reference>
<evidence type="ECO:0000313" key="2">
    <source>
        <dbReference type="EMBL" id="SNS65778.1"/>
    </source>
</evidence>
<dbReference type="RefSeq" id="WP_179279839.1">
    <property type="nucleotide sequence ID" value="NZ_FZOF01000007.1"/>
</dbReference>
<sequence>MASTVEATVTTAFADANGTGPDSTNSTAEEASPTPPPHTAKRTNAAGAERTESEVRGRRAGAGGADPSAVTVSMPAHCPPPLTGR</sequence>
<feature type="region of interest" description="Disordered" evidence="1">
    <location>
        <begin position="1"/>
        <end position="85"/>
    </location>
</feature>